<feature type="region of interest" description="Disordered" evidence="12">
    <location>
        <begin position="133"/>
        <end position="169"/>
    </location>
</feature>
<dbReference type="Gene3D" id="3.40.470.10">
    <property type="entry name" value="Uracil-DNA glycosylase-like domain"/>
    <property type="match status" value="1"/>
</dbReference>
<evidence type="ECO:0000256" key="5">
    <source>
        <dbReference type="ARBA" id="ARBA00022485"/>
    </source>
</evidence>
<feature type="compositionally biased region" description="Low complexity" evidence="12">
    <location>
        <begin position="160"/>
        <end position="169"/>
    </location>
</feature>
<dbReference type="CDD" id="cd10030">
    <property type="entry name" value="UDG-F4_TTUDGA_SPO1dp_like"/>
    <property type="match status" value="1"/>
</dbReference>
<evidence type="ECO:0000256" key="1">
    <source>
        <dbReference type="ARBA" id="ARBA00001400"/>
    </source>
</evidence>
<dbReference type="EMBL" id="BRXS01000006">
    <property type="protein sequence ID" value="GLC27288.1"/>
    <property type="molecule type" value="Genomic_DNA"/>
</dbReference>
<comment type="caution">
    <text evidence="14">The sequence shown here is derived from an EMBL/GenBank/DDBJ whole genome shotgun (WGS) entry which is preliminary data.</text>
</comment>
<dbReference type="GO" id="GO:0051539">
    <property type="term" value="F:4 iron, 4 sulfur cluster binding"/>
    <property type="evidence" value="ECO:0007669"/>
    <property type="project" value="UniProtKB-KW"/>
</dbReference>
<evidence type="ECO:0000256" key="8">
    <source>
        <dbReference type="ARBA" id="ARBA00022801"/>
    </source>
</evidence>
<dbReference type="GO" id="GO:0006281">
    <property type="term" value="P:DNA repair"/>
    <property type="evidence" value="ECO:0007669"/>
    <property type="project" value="UniProtKB-KW"/>
</dbReference>
<evidence type="ECO:0000256" key="11">
    <source>
        <dbReference type="ARBA" id="ARBA00023204"/>
    </source>
</evidence>
<dbReference type="SMART" id="SM00986">
    <property type="entry name" value="UDG"/>
    <property type="match status" value="1"/>
</dbReference>
<evidence type="ECO:0000256" key="12">
    <source>
        <dbReference type="SAM" id="MobiDB-lite"/>
    </source>
</evidence>
<comment type="catalytic activity">
    <reaction evidence="1">
        <text>Hydrolyzes single-stranded DNA or mismatched double-stranded DNA and polynucleotides, releasing free uracil.</text>
        <dbReference type="EC" id="3.2.2.27"/>
    </reaction>
</comment>
<organism evidence="14 15">
    <name type="scientific">Roseisolibacter agri</name>
    <dbReference type="NCBI Taxonomy" id="2014610"/>
    <lineage>
        <taxon>Bacteria</taxon>
        <taxon>Pseudomonadati</taxon>
        <taxon>Gemmatimonadota</taxon>
        <taxon>Gemmatimonadia</taxon>
        <taxon>Gemmatimonadales</taxon>
        <taxon>Gemmatimonadaceae</taxon>
        <taxon>Roseisolibacter</taxon>
    </lineage>
</organism>
<protein>
    <recommendedName>
        <fullName evidence="4">Type-4 uracil-DNA glycosylase</fullName>
        <ecNumber evidence="3">3.2.2.27</ecNumber>
    </recommendedName>
</protein>
<keyword evidence="11" id="KW-0234">DNA repair</keyword>
<evidence type="ECO:0000256" key="7">
    <source>
        <dbReference type="ARBA" id="ARBA00022763"/>
    </source>
</evidence>
<evidence type="ECO:0000313" key="14">
    <source>
        <dbReference type="EMBL" id="GLC27288.1"/>
    </source>
</evidence>
<reference evidence="14" key="1">
    <citation type="submission" date="2022-08" db="EMBL/GenBank/DDBJ databases">
        <title>Draft genome sequencing of Roseisolibacter agri AW1220.</title>
        <authorList>
            <person name="Tobiishi Y."/>
            <person name="Tonouchi A."/>
        </authorList>
    </citation>
    <scope>NUCLEOTIDE SEQUENCE</scope>
    <source>
        <strain evidence="14">AW1220</strain>
    </source>
</reference>
<name>A0AA37QI58_9BACT</name>
<feature type="compositionally biased region" description="Pro residues" evidence="12">
    <location>
        <begin position="142"/>
        <end position="159"/>
    </location>
</feature>
<evidence type="ECO:0000256" key="10">
    <source>
        <dbReference type="ARBA" id="ARBA00023014"/>
    </source>
</evidence>
<evidence type="ECO:0000256" key="6">
    <source>
        <dbReference type="ARBA" id="ARBA00022723"/>
    </source>
</evidence>
<gene>
    <name evidence="14" type="ORF">rosag_38010</name>
</gene>
<evidence type="ECO:0000256" key="4">
    <source>
        <dbReference type="ARBA" id="ARBA00019403"/>
    </source>
</evidence>
<dbReference type="SUPFAM" id="SSF52141">
    <property type="entry name" value="Uracil-DNA glycosylase-like"/>
    <property type="match status" value="1"/>
</dbReference>
<keyword evidence="9" id="KW-0408">Iron</keyword>
<dbReference type="InterPro" id="IPR005122">
    <property type="entry name" value="Uracil-DNA_glycosylase-like"/>
</dbReference>
<dbReference type="EC" id="3.2.2.27" evidence="3"/>
<proteinExistence type="inferred from homology"/>
<dbReference type="AlphaFoldDB" id="A0AA37QI58"/>
<keyword evidence="5" id="KW-0004">4Fe-4S</keyword>
<feature type="domain" description="Uracil-DNA glycosylase-like" evidence="13">
    <location>
        <begin position="229"/>
        <end position="375"/>
    </location>
</feature>
<dbReference type="GO" id="GO:0046872">
    <property type="term" value="F:metal ion binding"/>
    <property type="evidence" value="ECO:0007669"/>
    <property type="project" value="UniProtKB-KW"/>
</dbReference>
<evidence type="ECO:0000313" key="15">
    <source>
        <dbReference type="Proteomes" id="UP001161325"/>
    </source>
</evidence>
<keyword evidence="7" id="KW-0227">DNA damage</keyword>
<dbReference type="PANTHER" id="PTHR33693:SF1">
    <property type="entry name" value="TYPE-4 URACIL-DNA GLYCOSYLASE"/>
    <property type="match status" value="1"/>
</dbReference>
<evidence type="ECO:0000259" key="13">
    <source>
        <dbReference type="SMART" id="SM00986"/>
    </source>
</evidence>
<keyword evidence="6" id="KW-0479">Metal-binding</keyword>
<dbReference type="PANTHER" id="PTHR33693">
    <property type="entry name" value="TYPE-5 URACIL-DNA GLYCOSYLASE"/>
    <property type="match status" value="1"/>
</dbReference>
<dbReference type="Proteomes" id="UP001161325">
    <property type="component" value="Unassembled WGS sequence"/>
</dbReference>
<evidence type="ECO:0000256" key="3">
    <source>
        <dbReference type="ARBA" id="ARBA00012030"/>
    </source>
</evidence>
<keyword evidence="15" id="KW-1185">Reference proteome</keyword>
<keyword evidence="10" id="KW-0411">Iron-sulfur</keyword>
<dbReference type="NCBIfam" id="TIGR00758">
    <property type="entry name" value="UDG_fam4"/>
    <property type="match status" value="1"/>
</dbReference>
<dbReference type="InterPro" id="IPR036895">
    <property type="entry name" value="Uracil-DNA_glycosylase-like_sf"/>
</dbReference>
<dbReference type="SMART" id="SM00987">
    <property type="entry name" value="UreE_C"/>
    <property type="match status" value="1"/>
</dbReference>
<feature type="region of interest" description="Disordered" evidence="12">
    <location>
        <begin position="42"/>
        <end position="106"/>
    </location>
</feature>
<sequence>MDARERLRRYLEQRRELGESELVLDGMSIDEVLGVMGALRQPGAPLAKPASPMRPLGGDRPATPAAAADDDAAAPADHPRLRGEGEPGVQELPPRPGAQPAMEERGGLAREIDVAGAETGDWRAALRAAGLGSTVPTAPGAPATPPADAPRAAEPPPARPTARPAADAGRLITGSPYPGTDVPIGIVAGAELGLIGGEFDHLRDLDEIARTVHDCTRCPLYRTATHGVPGEGNPDADFVVVGEAPGADEDASGRPFVGASGQLLTKILGAINLAREDVFICNVVKHRPPGNRNPTPDEVEACSPYLARQLELVRPKVILTVGNFAAQTLLGTKLGIGKLREQVHLYRGVPLIATYHPAALLRNEAWKRPTWKDVQLARRILDRPAAAG</sequence>
<keyword evidence="8" id="KW-0378">Hydrolase</keyword>
<dbReference type="Pfam" id="PF03167">
    <property type="entry name" value="UDG"/>
    <property type="match status" value="1"/>
</dbReference>
<dbReference type="GO" id="GO:0004844">
    <property type="term" value="F:uracil DNA N-glycosylase activity"/>
    <property type="evidence" value="ECO:0007669"/>
    <property type="project" value="UniProtKB-EC"/>
</dbReference>
<dbReference type="InterPro" id="IPR005273">
    <property type="entry name" value="Ura-DNA_glyco_family4"/>
</dbReference>
<evidence type="ECO:0000256" key="2">
    <source>
        <dbReference type="ARBA" id="ARBA00006521"/>
    </source>
</evidence>
<accession>A0AA37QI58</accession>
<comment type="similarity">
    <text evidence="2">Belongs to the uracil-DNA glycosylase (UDG) superfamily. Type 4 (UDGa) family.</text>
</comment>
<evidence type="ECO:0000256" key="9">
    <source>
        <dbReference type="ARBA" id="ARBA00023004"/>
    </source>
</evidence>
<dbReference type="InterPro" id="IPR051536">
    <property type="entry name" value="UDG_Type-4/5"/>
</dbReference>